<dbReference type="Proteomes" id="UP000829196">
    <property type="component" value="Unassembled WGS sequence"/>
</dbReference>
<proteinExistence type="predicted"/>
<feature type="chain" id="PRO_5035812565" evidence="1">
    <location>
        <begin position="16"/>
        <end position="104"/>
    </location>
</feature>
<feature type="signal peptide" evidence="1">
    <location>
        <begin position="1"/>
        <end position="15"/>
    </location>
</feature>
<sequence>MLLLLLYTNWCMLFSYDILLVNKTREGVEGKLELWRSILESKFFCLSRSKTKYMECNFNSNRSNGGNVTLGDQIINKSTCFRYLGSIVQSDGEIDGDSISKIQV</sequence>
<evidence type="ECO:0000256" key="1">
    <source>
        <dbReference type="SAM" id="SignalP"/>
    </source>
</evidence>
<dbReference type="EMBL" id="JAGYWB010000011">
    <property type="protein sequence ID" value="KAI0505015.1"/>
    <property type="molecule type" value="Genomic_DNA"/>
</dbReference>
<protein>
    <submittedName>
        <fullName evidence="2">Uncharacterized protein</fullName>
    </submittedName>
</protein>
<keyword evidence="1" id="KW-0732">Signal</keyword>
<dbReference type="AlphaFoldDB" id="A0A8T3B7T2"/>
<keyword evidence="3" id="KW-1185">Reference proteome</keyword>
<accession>A0A8T3B7T2</accession>
<name>A0A8T3B7T2_DENNO</name>
<reference evidence="2" key="1">
    <citation type="journal article" date="2022" name="Front. Genet.">
        <title>Chromosome-Scale Assembly of the Dendrobium nobile Genome Provides Insights Into the Molecular Mechanism of the Biosynthesis of the Medicinal Active Ingredient of Dendrobium.</title>
        <authorList>
            <person name="Xu Q."/>
            <person name="Niu S.-C."/>
            <person name="Li K.-L."/>
            <person name="Zheng P.-J."/>
            <person name="Zhang X.-J."/>
            <person name="Jia Y."/>
            <person name="Liu Y."/>
            <person name="Niu Y.-X."/>
            <person name="Yu L.-H."/>
            <person name="Chen D.-F."/>
            <person name="Zhang G.-Q."/>
        </authorList>
    </citation>
    <scope>NUCLEOTIDE SEQUENCE</scope>
    <source>
        <tissue evidence="2">Leaf</tissue>
    </source>
</reference>
<comment type="caution">
    <text evidence="2">The sequence shown here is derived from an EMBL/GenBank/DDBJ whole genome shotgun (WGS) entry which is preliminary data.</text>
</comment>
<gene>
    <name evidence="2" type="ORF">KFK09_015972</name>
</gene>
<evidence type="ECO:0000313" key="2">
    <source>
        <dbReference type="EMBL" id="KAI0505015.1"/>
    </source>
</evidence>
<organism evidence="2 3">
    <name type="scientific">Dendrobium nobile</name>
    <name type="common">Orchid</name>
    <dbReference type="NCBI Taxonomy" id="94219"/>
    <lineage>
        <taxon>Eukaryota</taxon>
        <taxon>Viridiplantae</taxon>
        <taxon>Streptophyta</taxon>
        <taxon>Embryophyta</taxon>
        <taxon>Tracheophyta</taxon>
        <taxon>Spermatophyta</taxon>
        <taxon>Magnoliopsida</taxon>
        <taxon>Liliopsida</taxon>
        <taxon>Asparagales</taxon>
        <taxon>Orchidaceae</taxon>
        <taxon>Epidendroideae</taxon>
        <taxon>Malaxideae</taxon>
        <taxon>Dendrobiinae</taxon>
        <taxon>Dendrobium</taxon>
    </lineage>
</organism>
<dbReference type="OrthoDB" id="1225857at2759"/>
<evidence type="ECO:0000313" key="3">
    <source>
        <dbReference type="Proteomes" id="UP000829196"/>
    </source>
</evidence>